<name>A0AAD7VJA3_QUISA</name>
<dbReference type="PANTHER" id="PTHR31875:SF25">
    <property type="entry name" value="PROTEIN DEHYDRATION-INDUCED 19 HOMOLOG 2"/>
    <property type="match status" value="1"/>
</dbReference>
<dbReference type="InterPro" id="IPR027935">
    <property type="entry name" value="Di19_C"/>
</dbReference>
<dbReference type="Pfam" id="PF05605">
    <property type="entry name" value="zf-Di19"/>
    <property type="match status" value="1"/>
</dbReference>
<sequence>MEDDTWSFGLSTSSRSFQSRLKSIADICIDFEDGDSDDELKEAYPCPFCSEDFDMVGLCCHIDEEHPVEADSGVCPFCAERVGMNMVGHLTTQHGNLFKSQQKLRHRKFESYSTPCLSRKEQVPAGSSPIVSDSKMVMDSLLSFLHNAPAAAEPESIQCDSSAEVSLQAASSDKIVPERNIQSSSLSDKEQIEKAQRSDFVQELLMCIIFDVDDNV</sequence>
<proteinExistence type="inferred from homology"/>
<dbReference type="PANTHER" id="PTHR31875">
    <property type="entry name" value="PROTEIN DEHYDRATION-INDUCED 19"/>
    <property type="match status" value="1"/>
</dbReference>
<comment type="caution">
    <text evidence="4">The sequence shown here is derived from an EMBL/GenBank/DDBJ whole genome shotgun (WGS) entry which is preliminary data.</text>
</comment>
<protein>
    <submittedName>
        <fullName evidence="4">Protein DEHYDRATION-INDUCED 19 like</fullName>
    </submittedName>
</protein>
<dbReference type="Proteomes" id="UP001163823">
    <property type="component" value="Chromosome 3"/>
</dbReference>
<keyword evidence="5" id="KW-1185">Reference proteome</keyword>
<gene>
    <name evidence="4" type="ORF">O6P43_007216</name>
</gene>
<evidence type="ECO:0000259" key="3">
    <source>
        <dbReference type="Pfam" id="PF14571"/>
    </source>
</evidence>
<organism evidence="4 5">
    <name type="scientific">Quillaja saponaria</name>
    <name type="common">Soap bark tree</name>
    <dbReference type="NCBI Taxonomy" id="32244"/>
    <lineage>
        <taxon>Eukaryota</taxon>
        <taxon>Viridiplantae</taxon>
        <taxon>Streptophyta</taxon>
        <taxon>Embryophyta</taxon>
        <taxon>Tracheophyta</taxon>
        <taxon>Spermatophyta</taxon>
        <taxon>Magnoliopsida</taxon>
        <taxon>eudicotyledons</taxon>
        <taxon>Gunneridae</taxon>
        <taxon>Pentapetalae</taxon>
        <taxon>rosids</taxon>
        <taxon>fabids</taxon>
        <taxon>Fabales</taxon>
        <taxon>Quillajaceae</taxon>
        <taxon>Quillaja</taxon>
    </lineage>
</organism>
<feature type="domain" description="Di19 zinc-binding" evidence="2">
    <location>
        <begin position="43"/>
        <end position="95"/>
    </location>
</feature>
<dbReference type="InterPro" id="IPR033347">
    <property type="entry name" value="Di19"/>
</dbReference>
<dbReference type="EMBL" id="JARAOO010000003">
    <property type="protein sequence ID" value="KAJ7977619.1"/>
    <property type="molecule type" value="Genomic_DNA"/>
</dbReference>
<dbReference type="InterPro" id="IPR008598">
    <property type="entry name" value="Di19_Zn-bd"/>
</dbReference>
<accession>A0AAD7VJA3</accession>
<dbReference type="Pfam" id="PF14571">
    <property type="entry name" value="Di19_C"/>
    <property type="match status" value="1"/>
</dbReference>
<comment type="similarity">
    <text evidence="1">Belongs to the Di19 family.</text>
</comment>
<dbReference type="KEGG" id="qsa:O6P43_007216"/>
<evidence type="ECO:0000259" key="2">
    <source>
        <dbReference type="Pfam" id="PF05605"/>
    </source>
</evidence>
<reference evidence="4" key="1">
    <citation type="journal article" date="2023" name="Science">
        <title>Elucidation of the pathway for biosynthesis of saponin adjuvants from the soapbark tree.</title>
        <authorList>
            <person name="Reed J."/>
            <person name="Orme A."/>
            <person name="El-Demerdash A."/>
            <person name="Owen C."/>
            <person name="Martin L.B.B."/>
            <person name="Misra R.C."/>
            <person name="Kikuchi S."/>
            <person name="Rejzek M."/>
            <person name="Martin A.C."/>
            <person name="Harkess A."/>
            <person name="Leebens-Mack J."/>
            <person name="Louveau T."/>
            <person name="Stephenson M.J."/>
            <person name="Osbourn A."/>
        </authorList>
    </citation>
    <scope>NUCLEOTIDE SEQUENCE</scope>
    <source>
        <strain evidence="4">S10</strain>
    </source>
</reference>
<dbReference type="AlphaFoldDB" id="A0AAD7VJA3"/>
<evidence type="ECO:0000256" key="1">
    <source>
        <dbReference type="ARBA" id="ARBA00007109"/>
    </source>
</evidence>
<evidence type="ECO:0000313" key="4">
    <source>
        <dbReference type="EMBL" id="KAJ7977619.1"/>
    </source>
</evidence>
<evidence type="ECO:0000313" key="5">
    <source>
        <dbReference type="Proteomes" id="UP001163823"/>
    </source>
</evidence>
<feature type="domain" description="Di19 C-terminal" evidence="3">
    <location>
        <begin position="126"/>
        <end position="208"/>
    </location>
</feature>